<comment type="caution">
    <text evidence="1">The sequence shown here is derived from an EMBL/GenBank/DDBJ whole genome shotgun (WGS) entry which is preliminary data.</text>
</comment>
<reference evidence="1" key="1">
    <citation type="journal article" date="2021" name="Environ. Microbiol.">
        <title>Gene family expansions and transcriptome signatures uncover fungal adaptations to wood decay.</title>
        <authorList>
            <person name="Hage H."/>
            <person name="Miyauchi S."/>
            <person name="Viragh M."/>
            <person name="Drula E."/>
            <person name="Min B."/>
            <person name="Chaduli D."/>
            <person name="Navarro D."/>
            <person name="Favel A."/>
            <person name="Norest M."/>
            <person name="Lesage-Meessen L."/>
            <person name="Balint B."/>
            <person name="Merenyi Z."/>
            <person name="de Eugenio L."/>
            <person name="Morin E."/>
            <person name="Martinez A.T."/>
            <person name="Baldrian P."/>
            <person name="Stursova M."/>
            <person name="Martinez M.J."/>
            <person name="Novotny C."/>
            <person name="Magnuson J.K."/>
            <person name="Spatafora J.W."/>
            <person name="Maurice S."/>
            <person name="Pangilinan J."/>
            <person name="Andreopoulos W."/>
            <person name="LaButti K."/>
            <person name="Hundley H."/>
            <person name="Na H."/>
            <person name="Kuo A."/>
            <person name="Barry K."/>
            <person name="Lipzen A."/>
            <person name="Henrissat B."/>
            <person name="Riley R."/>
            <person name="Ahrendt S."/>
            <person name="Nagy L.G."/>
            <person name="Grigoriev I.V."/>
            <person name="Martin F."/>
            <person name="Rosso M.N."/>
        </authorList>
    </citation>
    <scope>NUCLEOTIDE SEQUENCE</scope>
    <source>
        <strain evidence="1">CBS 384.51</strain>
    </source>
</reference>
<evidence type="ECO:0000313" key="1">
    <source>
        <dbReference type="EMBL" id="KAI0089007.1"/>
    </source>
</evidence>
<proteinExistence type="predicted"/>
<accession>A0ACB8U3U4</accession>
<evidence type="ECO:0000313" key="2">
    <source>
        <dbReference type="Proteomes" id="UP001055072"/>
    </source>
</evidence>
<protein>
    <submittedName>
        <fullName evidence="1">NAD-P-binding protein</fullName>
    </submittedName>
</protein>
<dbReference type="EMBL" id="MU274912">
    <property type="protein sequence ID" value="KAI0089007.1"/>
    <property type="molecule type" value="Genomic_DNA"/>
</dbReference>
<keyword evidence="2" id="KW-1185">Reference proteome</keyword>
<sequence length="261" mass="27643">MTTRVAFVTGAAQGIGESIALRLAEDGLDVAILDVRGKEEQMQDVVKRIEGFGRRAHWIVGDVSSETSVKDAVESVVQALGCLDVMVANAGFALRDGRNIIESKLTPSTEDWDAIFAVHARGTMLSYKYAALQMIKQGGGGRLIGACSIAGKQGLIHLGAYSAAKFAIRGLTHVMSKELKEHNITVNAYAPGLIKTAMTAHPDDDKYGGPGSVIKNAIGLPSDTKLIEPSVIADLVSYLARPEASFITGQIVSVDGGLNYD</sequence>
<gene>
    <name evidence="1" type="ORF">BDY19DRAFT_993819</name>
</gene>
<dbReference type="Proteomes" id="UP001055072">
    <property type="component" value="Unassembled WGS sequence"/>
</dbReference>
<name>A0ACB8U3U4_9APHY</name>
<organism evidence="1 2">
    <name type="scientific">Irpex rosettiformis</name>
    <dbReference type="NCBI Taxonomy" id="378272"/>
    <lineage>
        <taxon>Eukaryota</taxon>
        <taxon>Fungi</taxon>
        <taxon>Dikarya</taxon>
        <taxon>Basidiomycota</taxon>
        <taxon>Agaricomycotina</taxon>
        <taxon>Agaricomycetes</taxon>
        <taxon>Polyporales</taxon>
        <taxon>Irpicaceae</taxon>
        <taxon>Irpex</taxon>
    </lineage>
</organism>